<evidence type="ECO:0000313" key="2">
    <source>
        <dbReference type="Proteomes" id="UP000617426"/>
    </source>
</evidence>
<evidence type="ECO:0000313" key="1">
    <source>
        <dbReference type="EMBL" id="MBB6335107.1"/>
    </source>
</evidence>
<comment type="caution">
    <text evidence="1">The sequence shown here is derived from an EMBL/GenBank/DDBJ whole genome shotgun (WGS) entry which is preliminary data.</text>
</comment>
<dbReference type="RefSeq" id="WP_246430006.1">
    <property type="nucleotide sequence ID" value="NZ_JACHMK010000001.1"/>
</dbReference>
<sequence length="202" mass="21928">MAGLCERRIHLRVFGGSRFSGAEFSAKWTIRCGAARSARLCECSVMTQPLSTLEEVIRVSDPAEDVLFGVQLETETVAASFKDMPVSCQITGMYSVRPGIVSFRAIFTVGAEIFTHASIDVAVNYSIPEDAAFAREAFFEFANAVATPHMRSYAQSILDNLLGQMKLPGKLLPPINAYGEGVFKPDHAPDVIAADGVFEVTE</sequence>
<reference evidence="1" key="1">
    <citation type="submission" date="2020-08" db="EMBL/GenBank/DDBJ databases">
        <title>Sequencing the genomes of 1000 actinobacteria strains.</title>
        <authorList>
            <person name="Klenk H.-P."/>
        </authorList>
    </citation>
    <scope>NUCLEOTIDE SEQUENCE</scope>
    <source>
        <strain evidence="1">DSM 10695</strain>
    </source>
</reference>
<protein>
    <submittedName>
        <fullName evidence="1">Uncharacterized protein</fullName>
    </submittedName>
</protein>
<dbReference type="Proteomes" id="UP000617426">
    <property type="component" value="Unassembled WGS sequence"/>
</dbReference>
<dbReference type="EMBL" id="JACHMK010000001">
    <property type="protein sequence ID" value="MBB6335107.1"/>
    <property type="molecule type" value="Genomic_DNA"/>
</dbReference>
<name>A0A923IXI7_9ACTO</name>
<dbReference type="AlphaFoldDB" id="A0A923IXI7"/>
<proteinExistence type="predicted"/>
<organism evidence="1 2">
    <name type="scientific">Schaalia hyovaginalis</name>
    <dbReference type="NCBI Taxonomy" id="29316"/>
    <lineage>
        <taxon>Bacteria</taxon>
        <taxon>Bacillati</taxon>
        <taxon>Actinomycetota</taxon>
        <taxon>Actinomycetes</taxon>
        <taxon>Actinomycetales</taxon>
        <taxon>Actinomycetaceae</taxon>
        <taxon>Schaalia</taxon>
    </lineage>
</organism>
<gene>
    <name evidence="1" type="ORF">HD592_001672</name>
</gene>
<accession>A0A923IXI7</accession>
<keyword evidence="2" id="KW-1185">Reference proteome</keyword>